<keyword evidence="7" id="KW-0378">Hydrolase</keyword>
<evidence type="ECO:0000256" key="9">
    <source>
        <dbReference type="ARBA" id="ARBA00022989"/>
    </source>
</evidence>
<evidence type="ECO:0000256" key="10">
    <source>
        <dbReference type="ARBA" id="ARBA00023049"/>
    </source>
</evidence>
<proteinExistence type="predicted"/>
<evidence type="ECO:0000256" key="8">
    <source>
        <dbReference type="ARBA" id="ARBA00022833"/>
    </source>
</evidence>
<keyword evidence="10" id="KW-0482">Metalloprotease</keyword>
<keyword evidence="6" id="KW-0479">Metal-binding</keyword>
<dbReference type="CDD" id="cd07328">
    <property type="entry name" value="M48_Ste24p_like"/>
    <property type="match status" value="1"/>
</dbReference>
<dbReference type="InterPro" id="IPR001915">
    <property type="entry name" value="Peptidase_M48"/>
</dbReference>
<comment type="subcellular location">
    <subcellularLocation>
        <location evidence="2">Cell membrane</location>
        <topology evidence="2">Multi-pass membrane protein</topology>
    </subcellularLocation>
</comment>
<dbReference type="PANTHER" id="PTHR43221:SF1">
    <property type="entry name" value="PROTEASE HTPX"/>
    <property type="match status" value="1"/>
</dbReference>
<keyword evidence="5 13" id="KW-0812">Transmembrane</keyword>
<evidence type="ECO:0000256" key="7">
    <source>
        <dbReference type="ARBA" id="ARBA00022801"/>
    </source>
</evidence>
<dbReference type="Pfam" id="PF01435">
    <property type="entry name" value="Peptidase_M48"/>
    <property type="match status" value="1"/>
</dbReference>
<keyword evidence="9 13" id="KW-1133">Transmembrane helix</keyword>
<dbReference type="AlphaFoldDB" id="A0AAU1ZWV8"/>
<dbReference type="PANTHER" id="PTHR43221">
    <property type="entry name" value="PROTEASE HTPX"/>
    <property type="match status" value="1"/>
</dbReference>
<keyword evidence="4" id="KW-0645">Protease</keyword>
<dbReference type="Gene3D" id="3.30.2010.10">
    <property type="entry name" value="Metalloproteases ('zincins'), catalytic domain"/>
    <property type="match status" value="1"/>
</dbReference>
<protein>
    <submittedName>
        <fullName evidence="15">M48 family metallopeptidase</fullName>
    </submittedName>
</protein>
<feature type="region of interest" description="Disordered" evidence="12">
    <location>
        <begin position="186"/>
        <end position="211"/>
    </location>
</feature>
<gene>
    <name evidence="15" type="ORF">OHA22_15895</name>
</gene>
<dbReference type="InterPro" id="IPR050083">
    <property type="entry name" value="HtpX_protease"/>
</dbReference>
<name>A0AAU1ZWV8_9ACTN</name>
<feature type="transmembrane region" description="Helical" evidence="13">
    <location>
        <begin position="40"/>
        <end position="59"/>
    </location>
</feature>
<dbReference type="GO" id="GO:0005886">
    <property type="term" value="C:plasma membrane"/>
    <property type="evidence" value="ECO:0007669"/>
    <property type="project" value="UniProtKB-SubCell"/>
</dbReference>
<evidence type="ECO:0000256" key="3">
    <source>
        <dbReference type="ARBA" id="ARBA00022475"/>
    </source>
</evidence>
<keyword evidence="11 13" id="KW-0472">Membrane</keyword>
<evidence type="ECO:0000256" key="1">
    <source>
        <dbReference type="ARBA" id="ARBA00001947"/>
    </source>
</evidence>
<dbReference type="GO" id="GO:0046872">
    <property type="term" value="F:metal ion binding"/>
    <property type="evidence" value="ECO:0007669"/>
    <property type="project" value="UniProtKB-KW"/>
</dbReference>
<organism evidence="15">
    <name type="scientific">Streptomyces sp. NBC_00093</name>
    <dbReference type="NCBI Taxonomy" id="2975649"/>
    <lineage>
        <taxon>Bacteria</taxon>
        <taxon>Bacillati</taxon>
        <taxon>Actinomycetota</taxon>
        <taxon>Actinomycetes</taxon>
        <taxon>Kitasatosporales</taxon>
        <taxon>Streptomycetaceae</taxon>
        <taxon>Streptomyces</taxon>
    </lineage>
</organism>
<evidence type="ECO:0000256" key="4">
    <source>
        <dbReference type="ARBA" id="ARBA00022670"/>
    </source>
</evidence>
<feature type="domain" description="Peptidase M48" evidence="14">
    <location>
        <begin position="81"/>
        <end position="346"/>
    </location>
</feature>
<evidence type="ECO:0000256" key="5">
    <source>
        <dbReference type="ARBA" id="ARBA00022692"/>
    </source>
</evidence>
<evidence type="ECO:0000313" key="15">
    <source>
        <dbReference type="EMBL" id="WTT16903.1"/>
    </source>
</evidence>
<evidence type="ECO:0000256" key="12">
    <source>
        <dbReference type="SAM" id="MobiDB-lite"/>
    </source>
</evidence>
<keyword evidence="3" id="KW-1003">Cell membrane</keyword>
<evidence type="ECO:0000256" key="2">
    <source>
        <dbReference type="ARBA" id="ARBA00004651"/>
    </source>
</evidence>
<keyword evidence="8" id="KW-0862">Zinc</keyword>
<evidence type="ECO:0000256" key="6">
    <source>
        <dbReference type="ARBA" id="ARBA00022723"/>
    </source>
</evidence>
<sequence>MGSTLRALRALVLLAGFYLLGVLLLAVLAGADYLLFANTPAAVATKLAVVSVLLAIPLVRGLLMLRTPKGEEPSGLPVTEADEPELWRTVRELADQVGTRAPSRIVLMGDTNAAVSEDARLLGLFPGPRRLYLGVPLMQGLTEAQLRAVLAHELGHYAGSDTRLAALTLRGRVQLLRTIRNFEERAGSTEARERARQERKNARAEAKGKETREVDTGRVGVTYRAMARIYTAYAKLYLRATLADSRRQEYAADASAARIAGRDATASALREIPVLEGAFGFYVRCYATLGSEARLLPPPGEVFGGFGRMLSARQLELAGLRSELPTEPTSPYDSHPPIADRVRRIELLPADGRADEAHGAAIALLVDEERAYAALEDAVLTDEVRQFRRTADWQELLDGAMAGNLAALNTPLHRALVLYTKNRPTLPALLTLIDDGQLWQLARRLPLSDEAVAAKGRAFREFVRPTLHNSLHSMVMAEFSARSRMRWEFSWEQSAKARLLPAPGSAPDDGLSELDASIGAAVDRALADHPDTAPLRALLPPAPRSSRETDAPR</sequence>
<evidence type="ECO:0000256" key="11">
    <source>
        <dbReference type="ARBA" id="ARBA00023136"/>
    </source>
</evidence>
<dbReference type="GO" id="GO:0006508">
    <property type="term" value="P:proteolysis"/>
    <property type="evidence" value="ECO:0007669"/>
    <property type="project" value="UniProtKB-KW"/>
</dbReference>
<feature type="region of interest" description="Disordered" evidence="12">
    <location>
        <begin position="531"/>
        <end position="553"/>
    </location>
</feature>
<dbReference type="EMBL" id="CP108222">
    <property type="protein sequence ID" value="WTT16903.1"/>
    <property type="molecule type" value="Genomic_DNA"/>
</dbReference>
<evidence type="ECO:0000259" key="14">
    <source>
        <dbReference type="Pfam" id="PF01435"/>
    </source>
</evidence>
<reference evidence="15" key="1">
    <citation type="submission" date="2022-10" db="EMBL/GenBank/DDBJ databases">
        <title>The complete genomes of actinobacterial strains from the NBC collection.</title>
        <authorList>
            <person name="Joergensen T.S."/>
            <person name="Alvarez Arevalo M."/>
            <person name="Sterndorff E.B."/>
            <person name="Faurdal D."/>
            <person name="Vuksanovic O."/>
            <person name="Mourched A.-S."/>
            <person name="Charusanti P."/>
            <person name="Shaw S."/>
            <person name="Blin K."/>
            <person name="Weber T."/>
        </authorList>
    </citation>
    <scope>NUCLEOTIDE SEQUENCE</scope>
    <source>
        <strain evidence="15">NBC_00093</strain>
    </source>
</reference>
<accession>A0AAU1ZWV8</accession>
<dbReference type="GO" id="GO:0004222">
    <property type="term" value="F:metalloendopeptidase activity"/>
    <property type="evidence" value="ECO:0007669"/>
    <property type="project" value="InterPro"/>
</dbReference>
<comment type="cofactor">
    <cofactor evidence="1">
        <name>Zn(2+)</name>
        <dbReference type="ChEBI" id="CHEBI:29105"/>
    </cofactor>
</comment>
<evidence type="ECO:0000256" key="13">
    <source>
        <dbReference type="SAM" id="Phobius"/>
    </source>
</evidence>